<evidence type="ECO:0000313" key="3">
    <source>
        <dbReference type="Proteomes" id="UP000235392"/>
    </source>
</evidence>
<organism evidence="2 3">
    <name type="scientific">Puccinia coronata f. sp. avenae</name>
    <dbReference type="NCBI Taxonomy" id="200324"/>
    <lineage>
        <taxon>Eukaryota</taxon>
        <taxon>Fungi</taxon>
        <taxon>Dikarya</taxon>
        <taxon>Basidiomycota</taxon>
        <taxon>Pucciniomycotina</taxon>
        <taxon>Pucciniomycetes</taxon>
        <taxon>Pucciniales</taxon>
        <taxon>Pucciniaceae</taxon>
        <taxon>Puccinia</taxon>
    </lineage>
</organism>
<comment type="caution">
    <text evidence="2">The sequence shown here is derived from an EMBL/GenBank/DDBJ whole genome shotgun (WGS) entry which is preliminary data.</text>
</comment>
<gene>
    <name evidence="2" type="ORF">PCASD_09646</name>
</gene>
<feature type="compositionally biased region" description="Basic and acidic residues" evidence="1">
    <location>
        <begin position="272"/>
        <end position="286"/>
    </location>
</feature>
<proteinExistence type="predicted"/>
<feature type="region of interest" description="Disordered" evidence="1">
    <location>
        <begin position="256"/>
        <end position="298"/>
    </location>
</feature>
<sequence length="356" mass="38195">MYQEVPGCARCQGPPGSSCMCTRSSAAHVLVISYTITTLVGALARCKSGGGEAALAPAALPALTGRTRVFDQSSNTRVRPVIGQTLSDRSAHQLVGQACPTSAWLVLSDQSGTLLDRCLPIRASWSTGAQRSDQAGRPVCTGQISLIDRVPVEHWWVCSTGACSTGAGSTGGSTILTIIESDRIEWDDDLETNSSERLNRQRSNRAVRRTGLFDRCTHQCSTRTLVEHPVRPVNRSDNLGRLAHWSTRLTRSVNTGTGRAGCLTGRTGTARHWSDRPVRPAGERFGRTGSVRSPVEHGCSSSGRTPVFDRLMLAVQGFAAAERSAGTRAPPFERLIWISVLLLNCFPVLLVAGSCV</sequence>
<dbReference type="EMBL" id="PGCI01000144">
    <property type="protein sequence ID" value="PLW37332.1"/>
    <property type="molecule type" value="Genomic_DNA"/>
</dbReference>
<protein>
    <submittedName>
        <fullName evidence="2">Uncharacterized protein</fullName>
    </submittedName>
</protein>
<evidence type="ECO:0000313" key="2">
    <source>
        <dbReference type="EMBL" id="PLW37332.1"/>
    </source>
</evidence>
<evidence type="ECO:0000256" key="1">
    <source>
        <dbReference type="SAM" id="MobiDB-lite"/>
    </source>
</evidence>
<dbReference type="AlphaFoldDB" id="A0A2N5UHV6"/>
<accession>A0A2N5UHV6</accession>
<name>A0A2N5UHV6_9BASI</name>
<dbReference type="Proteomes" id="UP000235392">
    <property type="component" value="Unassembled WGS sequence"/>
</dbReference>
<reference evidence="2 3" key="1">
    <citation type="submission" date="2017-11" db="EMBL/GenBank/DDBJ databases">
        <title>De novo assembly and phasing of dikaryotic genomes from two isolates of Puccinia coronata f. sp. avenae, the causal agent of oat crown rust.</title>
        <authorList>
            <person name="Miller M.E."/>
            <person name="Zhang Y."/>
            <person name="Omidvar V."/>
            <person name="Sperschneider J."/>
            <person name="Schwessinger B."/>
            <person name="Raley C."/>
            <person name="Palmer J.M."/>
            <person name="Garnica D."/>
            <person name="Upadhyaya N."/>
            <person name="Rathjen J."/>
            <person name="Taylor J.M."/>
            <person name="Park R.F."/>
            <person name="Dodds P.N."/>
            <person name="Hirsch C.D."/>
            <person name="Kianian S.F."/>
            <person name="Figueroa M."/>
        </authorList>
    </citation>
    <scope>NUCLEOTIDE SEQUENCE [LARGE SCALE GENOMIC DNA]</scope>
    <source>
        <strain evidence="2">12SD80</strain>
    </source>
</reference>